<proteinExistence type="predicted"/>
<protein>
    <submittedName>
        <fullName evidence="2">Uncharacterized protein</fullName>
    </submittedName>
</protein>
<sequence>MKLSPEEINQIKAWISKRGFTHTDVQFEIIDHVASAIEDLREEKPELDLESAYNKVRSKFGPMGFLSIEESIQKRYQKELNHAYLNAAKSFIASPKMIILALFWIVLFQLSKSFPDYFKMILQSIVISLVVFSFGYSLILYLSKRHIRKYLSFKMSVGIIALSASLLFNIRFLYLEIVHHNLSAFLVSLLPLIIYSVYKGSLRMINKTEELNTIYQ</sequence>
<organism evidence="2">
    <name type="scientific">Marivirga arenosa</name>
    <dbReference type="NCBI Taxonomy" id="3059076"/>
    <lineage>
        <taxon>Bacteria</taxon>
        <taxon>Pseudomonadati</taxon>
        <taxon>Bacteroidota</taxon>
        <taxon>Cytophagia</taxon>
        <taxon>Cytophagales</taxon>
        <taxon>Marivirgaceae</taxon>
        <taxon>Marivirga</taxon>
    </lineage>
</organism>
<dbReference type="Proteomes" id="UP001232019">
    <property type="component" value="Chromosome"/>
</dbReference>
<keyword evidence="1" id="KW-1133">Transmembrane helix</keyword>
<dbReference type="RefSeq" id="WP_322346221.1">
    <property type="nucleotide sequence ID" value="NZ_CP129968.2"/>
</dbReference>
<dbReference type="EMBL" id="CP129968">
    <property type="protein sequence ID" value="WNB17048.1"/>
    <property type="molecule type" value="Genomic_DNA"/>
</dbReference>
<feature type="transmembrane region" description="Helical" evidence="1">
    <location>
        <begin position="120"/>
        <end position="143"/>
    </location>
</feature>
<evidence type="ECO:0000256" key="1">
    <source>
        <dbReference type="SAM" id="Phobius"/>
    </source>
</evidence>
<accession>A0AA51X3Y5</accession>
<feature type="transmembrane region" description="Helical" evidence="1">
    <location>
        <begin position="155"/>
        <end position="174"/>
    </location>
</feature>
<feature type="transmembrane region" description="Helical" evidence="1">
    <location>
        <begin position="83"/>
        <end position="108"/>
    </location>
</feature>
<reference evidence="2" key="1">
    <citation type="submission" date="2023-08" db="EMBL/GenBank/DDBJ databases">
        <title>Comparative genomics and taxonomic characterization of three novel marine species of genus Marivirga.</title>
        <authorList>
            <person name="Muhammad N."/>
            <person name="Kim S.-G."/>
        </authorList>
    </citation>
    <scope>NUCLEOTIDE SEQUENCE</scope>
    <source>
        <strain evidence="2">BKB1-2</strain>
    </source>
</reference>
<keyword evidence="1" id="KW-0472">Membrane</keyword>
<dbReference type="KEGG" id="marp:QYS47_32725"/>
<gene>
    <name evidence="2" type="ORF">QYS47_32725</name>
</gene>
<evidence type="ECO:0000313" key="2">
    <source>
        <dbReference type="EMBL" id="WNB17048.1"/>
    </source>
</evidence>
<dbReference type="AlphaFoldDB" id="A0AA51X3Y5"/>
<keyword evidence="1" id="KW-0812">Transmembrane</keyword>
<feature type="transmembrane region" description="Helical" evidence="1">
    <location>
        <begin position="180"/>
        <end position="198"/>
    </location>
</feature>
<name>A0AA51X3Y5_9BACT</name>